<comment type="caution">
    <text evidence="2">The sequence shown here is derived from an EMBL/GenBank/DDBJ whole genome shotgun (WGS) entry which is preliminary data.</text>
</comment>
<evidence type="ECO:0000313" key="3">
    <source>
        <dbReference type="Proteomes" id="UP001460270"/>
    </source>
</evidence>
<feature type="region of interest" description="Disordered" evidence="1">
    <location>
        <begin position="134"/>
        <end position="156"/>
    </location>
</feature>
<protein>
    <submittedName>
        <fullName evidence="2">Uncharacterized protein</fullName>
    </submittedName>
</protein>
<dbReference type="Proteomes" id="UP001460270">
    <property type="component" value="Unassembled WGS sequence"/>
</dbReference>
<proteinExistence type="predicted"/>
<keyword evidence="3" id="KW-1185">Reference proteome</keyword>
<sequence>MDHILRLGNRSRYSEVQQNLVAEDGFSCAPDDGELRRKKKNKMEFEQLQDKLSEALVQLQPEQLYDEEEDIARTFLQNLIKHANDAKVADPPPKTASRSHEAEALASLQKQYAALQESFLDSTKRLEQEMAKLTTRGTDETTRSATQAPHVVSPTSPLPEVTIRREFRINGQIGERGQKDKLSYSNLIHQIDMGLKKNHSEAEIIEAVVRAVSPGLSLRDMLEIKSDLTLSQLRTILRGHYKEDSSTDLYNRLINLTQDSNESPKTFCFVPLS</sequence>
<evidence type="ECO:0000313" key="2">
    <source>
        <dbReference type="EMBL" id="KAK7901902.1"/>
    </source>
</evidence>
<organism evidence="2 3">
    <name type="scientific">Mugilogobius chulae</name>
    <name type="common">yellowstripe goby</name>
    <dbReference type="NCBI Taxonomy" id="88201"/>
    <lineage>
        <taxon>Eukaryota</taxon>
        <taxon>Metazoa</taxon>
        <taxon>Chordata</taxon>
        <taxon>Craniata</taxon>
        <taxon>Vertebrata</taxon>
        <taxon>Euteleostomi</taxon>
        <taxon>Actinopterygii</taxon>
        <taxon>Neopterygii</taxon>
        <taxon>Teleostei</taxon>
        <taxon>Neoteleostei</taxon>
        <taxon>Acanthomorphata</taxon>
        <taxon>Gobiaria</taxon>
        <taxon>Gobiiformes</taxon>
        <taxon>Gobioidei</taxon>
        <taxon>Gobiidae</taxon>
        <taxon>Gobionellinae</taxon>
        <taxon>Mugilogobius</taxon>
    </lineage>
</organism>
<gene>
    <name evidence="2" type="ORF">WMY93_018671</name>
</gene>
<reference evidence="3" key="1">
    <citation type="submission" date="2024-04" db="EMBL/GenBank/DDBJ databases">
        <title>Salinicola lusitanus LLJ914,a marine bacterium isolated from the Okinawa Trough.</title>
        <authorList>
            <person name="Li J."/>
        </authorList>
    </citation>
    <scope>NUCLEOTIDE SEQUENCE [LARGE SCALE GENOMIC DNA]</scope>
</reference>
<name>A0AAW0NPH3_9GOBI</name>
<evidence type="ECO:0000256" key="1">
    <source>
        <dbReference type="SAM" id="MobiDB-lite"/>
    </source>
</evidence>
<accession>A0AAW0NPH3</accession>
<dbReference type="AlphaFoldDB" id="A0AAW0NPH3"/>
<dbReference type="EMBL" id="JBBPFD010000013">
    <property type="protein sequence ID" value="KAK7901902.1"/>
    <property type="molecule type" value="Genomic_DNA"/>
</dbReference>